<dbReference type="Proteomes" id="UP000192132">
    <property type="component" value="Unassembled WGS sequence"/>
</dbReference>
<dbReference type="PANTHER" id="PTHR39456">
    <property type="entry name" value="METAL-DEPENDENT HYDROLASE"/>
    <property type="match status" value="1"/>
</dbReference>
<dbReference type="AlphaFoldDB" id="A0A1S8CY59"/>
<dbReference type="InterPro" id="IPR016516">
    <property type="entry name" value="UCP07580"/>
</dbReference>
<name>A0A1S8CY59_9GAMM</name>
<protein>
    <submittedName>
        <fullName evidence="2">Metal-dependent hydrolase</fullName>
    </submittedName>
</protein>
<sequence>MNATVATQVASNSSIKANAIKASFPVRRMDFEFNQVPEYWMNGSAGLTHFMTALSALFPDGEKFFVDSVRAVRYHPLLKDNPAMQKEISAFIGQEAMHSKEHVGFNQSANAYGHDVASLERKTNTVIQTFRKGFVKLLKPVGITQEMIDLTATTALEHFTATIASQLLRNEEIQAKMTDETMYRLWMWHAVEENEHKAVVYDVFEAIHGRGIKAYGLRTSTMAIAMVVLLITQSYFAYRLLKQDGQFNAKSLGVIYKYAYSFKHGIITGMLPELVDYFRPGFHPNDHDTNALLARWKEKLGFNTH</sequence>
<dbReference type="EMBL" id="MLCN01000004">
    <property type="protein sequence ID" value="ONG41977.1"/>
    <property type="molecule type" value="Genomic_DNA"/>
</dbReference>
<evidence type="ECO:0000256" key="1">
    <source>
        <dbReference type="SAM" id="Phobius"/>
    </source>
</evidence>
<evidence type="ECO:0000313" key="2">
    <source>
        <dbReference type="EMBL" id="ONG41977.1"/>
    </source>
</evidence>
<keyword evidence="1" id="KW-0472">Membrane</keyword>
<keyword evidence="2" id="KW-0378">Hydrolase</keyword>
<keyword evidence="1" id="KW-1133">Transmembrane helix</keyword>
<feature type="transmembrane region" description="Helical" evidence="1">
    <location>
        <begin position="222"/>
        <end position="241"/>
    </location>
</feature>
<organism evidence="2 3">
    <name type="scientific">Alkanindiges hydrocarboniclasticus</name>
    <dbReference type="NCBI Taxonomy" id="1907941"/>
    <lineage>
        <taxon>Bacteria</taxon>
        <taxon>Pseudomonadati</taxon>
        <taxon>Pseudomonadota</taxon>
        <taxon>Gammaproteobacteria</taxon>
        <taxon>Moraxellales</taxon>
        <taxon>Moraxellaceae</taxon>
        <taxon>Alkanindiges</taxon>
    </lineage>
</organism>
<dbReference type="OrthoDB" id="4760165at2"/>
<proteinExistence type="predicted"/>
<dbReference type="STRING" id="1907941.BKE30_01515"/>
<keyword evidence="1" id="KW-0812">Transmembrane</keyword>
<dbReference type="Pfam" id="PF10118">
    <property type="entry name" value="Metal_hydrol"/>
    <property type="match status" value="1"/>
</dbReference>
<dbReference type="PANTHER" id="PTHR39456:SF1">
    <property type="entry name" value="METAL-DEPENDENT HYDROLASE"/>
    <property type="match status" value="1"/>
</dbReference>
<comment type="caution">
    <text evidence="2">The sequence shown here is derived from an EMBL/GenBank/DDBJ whole genome shotgun (WGS) entry which is preliminary data.</text>
</comment>
<evidence type="ECO:0000313" key="3">
    <source>
        <dbReference type="Proteomes" id="UP000192132"/>
    </source>
</evidence>
<dbReference type="RefSeq" id="WP_076876915.1">
    <property type="nucleotide sequence ID" value="NZ_MLCN01000004.1"/>
</dbReference>
<dbReference type="PIRSF" id="PIRSF007580">
    <property type="entry name" value="UCP07580"/>
    <property type="match status" value="1"/>
</dbReference>
<keyword evidence="3" id="KW-1185">Reference proteome</keyword>
<gene>
    <name evidence="2" type="ORF">BKE30_01515</name>
</gene>
<reference evidence="2 3" key="1">
    <citation type="submission" date="2016-10" db="EMBL/GenBank/DDBJ databases">
        <title>Draft Genome sequence of Alkanindiges sp. strain H1.</title>
        <authorList>
            <person name="Subhash Y."/>
            <person name="Lee S."/>
        </authorList>
    </citation>
    <scope>NUCLEOTIDE SEQUENCE [LARGE SCALE GENOMIC DNA]</scope>
    <source>
        <strain evidence="2 3">H1</strain>
    </source>
</reference>
<dbReference type="GO" id="GO:0016787">
    <property type="term" value="F:hydrolase activity"/>
    <property type="evidence" value="ECO:0007669"/>
    <property type="project" value="UniProtKB-KW"/>
</dbReference>
<accession>A0A1S8CY59</accession>